<dbReference type="PROSITE" id="PS51257">
    <property type="entry name" value="PROKAR_LIPOPROTEIN"/>
    <property type="match status" value="1"/>
</dbReference>
<proteinExistence type="predicted"/>
<dbReference type="Proteomes" id="UP000000466">
    <property type="component" value="Chromosome"/>
</dbReference>
<dbReference type="RefSeq" id="WP_015045783.1">
    <property type="nucleotide sequence ID" value="NC_018868.3"/>
</dbReference>
<feature type="chain" id="PRO_5003879719" description="Lipoprotein" evidence="1">
    <location>
        <begin position="18"/>
        <end position="426"/>
    </location>
</feature>
<evidence type="ECO:0008006" key="4">
    <source>
        <dbReference type="Google" id="ProtNLM"/>
    </source>
</evidence>
<dbReference type="HOGENOM" id="CLU_041904_0_0_6"/>
<evidence type="ECO:0000313" key="3">
    <source>
        <dbReference type="Proteomes" id="UP000000466"/>
    </source>
</evidence>
<dbReference type="EMBL" id="CP003746">
    <property type="protein sequence ID" value="AFU97610.1"/>
    <property type="molecule type" value="Genomic_DNA"/>
</dbReference>
<name>K4KHD7_SIMAS</name>
<evidence type="ECO:0000256" key="1">
    <source>
        <dbReference type="SAM" id="SignalP"/>
    </source>
</evidence>
<evidence type="ECO:0000313" key="2">
    <source>
        <dbReference type="EMBL" id="AFU97610.1"/>
    </source>
</evidence>
<accession>K4KHD7</accession>
<dbReference type="AlphaFoldDB" id="K4KHD7"/>
<feature type="signal peptide" evidence="1">
    <location>
        <begin position="1"/>
        <end position="17"/>
    </location>
</feature>
<dbReference type="KEGG" id="saga:M5M_01955"/>
<dbReference type="eggNOG" id="ENOG502Z7KU">
    <property type="taxonomic scope" value="Bacteria"/>
</dbReference>
<protein>
    <recommendedName>
        <fullName evidence="4">Lipoprotein</fullName>
    </recommendedName>
</protein>
<organism evidence="2 3">
    <name type="scientific">Simiduia agarivorans (strain DSM 21679 / JCM 13881 / BCRC 17597 / SA1)</name>
    <dbReference type="NCBI Taxonomy" id="1117647"/>
    <lineage>
        <taxon>Bacteria</taxon>
        <taxon>Pseudomonadati</taxon>
        <taxon>Pseudomonadota</taxon>
        <taxon>Gammaproteobacteria</taxon>
        <taxon>Cellvibrionales</taxon>
        <taxon>Cellvibrionaceae</taxon>
        <taxon>Simiduia</taxon>
    </lineage>
</organism>
<sequence length="426" mass="47267">MRCTLLCLSLLLLSACSDLPVKHPSCSDLLLKDPVYAPVDAHGRYAVSRYLASIADGSEAWWDWSAAMATEATSVHDQSADCAYVGPLTLAGHTPRYPDEYRLTLRALGVYPLTRIPFVMGVERELIKTEQHYSAFAQAALSDERWSVFGMDTSSLGLIVSNPLLAPPFRQALTQDVLRQFAPQFAVEKGADVSLNRPGLPVRDPAGELQWQAQPTLLVFASVGEFQGRQTLQLNYQVWFAQRPANGRWDPLAGTLDGLHWRVHLDQSLEPLAFDVMHTCGCWYQVFPASGYRITAEDGYWQEPVYVGPSLSHPNPLLLVTADSHSVVGVRAPIDKYEPMAALQLAPAMIGSKQGLSQRVKAHRRLFNPQGYIPESGRLERYFFWPMGIPSAGSMRAPGRHAIAFTGRRHFDDPNLLDQLGLVSVR</sequence>
<gene>
    <name evidence="2" type="ordered locus">M5M_01955</name>
</gene>
<dbReference type="OrthoDB" id="5405204at2"/>
<keyword evidence="3" id="KW-1185">Reference proteome</keyword>
<keyword evidence="1" id="KW-0732">Signal</keyword>
<dbReference type="STRING" id="1117647.M5M_01955"/>
<reference evidence="2 3" key="1">
    <citation type="journal article" date="2013" name="Genome Announc.">
        <title>Complete genome sequence of Simiduia agarivorans SA1(T), a marine bacterium able to degrade a variety of polysaccharides.</title>
        <authorList>
            <person name="Lin S.Y."/>
            <person name="Shieh W.Y."/>
            <person name="Chen J.S."/>
            <person name="Tang S.L."/>
        </authorList>
    </citation>
    <scope>NUCLEOTIDE SEQUENCE [LARGE SCALE GENOMIC DNA]</scope>
    <source>
        <strain evidence="3">DSM 21679 / JCM 13881 / BCRC 17597 / SA1</strain>
    </source>
</reference>